<name>A0A329UDB4_9FIRM</name>
<comment type="caution">
    <text evidence="2">The sequence shown here is derived from an EMBL/GenBank/DDBJ whole genome shotgun (WGS) entry which is preliminary data.</text>
</comment>
<dbReference type="Proteomes" id="UP000250583">
    <property type="component" value="Unassembled WGS sequence"/>
</dbReference>
<dbReference type="AlphaFoldDB" id="A0A329UDB4"/>
<gene>
    <name evidence="2" type="ORF">C4N22_04610</name>
    <name evidence="1" type="ORF">C4N25_05070</name>
</gene>
<dbReference type="OrthoDB" id="1860003at2"/>
<evidence type="ECO:0000313" key="2">
    <source>
        <dbReference type="EMBL" id="RAW60191.1"/>
    </source>
</evidence>
<reference evidence="3 4" key="1">
    <citation type="submission" date="2018-02" db="EMBL/GenBank/DDBJ databases">
        <title>Complete genome sequencing of Faecalibacterium prausnitzii strains isolated from the human gut.</title>
        <authorList>
            <person name="Fitzgerald B.C."/>
            <person name="Shkoporov A.N."/>
            <person name="Ross P.R."/>
            <person name="Hill C."/>
        </authorList>
    </citation>
    <scope>NUCLEOTIDE SEQUENCE [LARGE SCALE GENOMIC DNA]</scope>
    <source>
        <strain evidence="2 3">APC923/61-1</strain>
        <strain evidence="1 4">APC942/8-14-2</strain>
    </source>
</reference>
<evidence type="ECO:0000313" key="1">
    <source>
        <dbReference type="EMBL" id="RAW51362.1"/>
    </source>
</evidence>
<dbReference type="EMBL" id="PRLE01000002">
    <property type="protein sequence ID" value="RAW60191.1"/>
    <property type="molecule type" value="Genomic_DNA"/>
</dbReference>
<dbReference type="Proteomes" id="UP000251634">
    <property type="component" value="Unassembled WGS sequence"/>
</dbReference>
<dbReference type="RefSeq" id="WP_112115207.1">
    <property type="nucleotide sequence ID" value="NZ_PRKZ01000002.1"/>
</dbReference>
<dbReference type="EMBL" id="PRKZ01000002">
    <property type="protein sequence ID" value="RAW51362.1"/>
    <property type="molecule type" value="Genomic_DNA"/>
</dbReference>
<accession>A0A329UDB4</accession>
<evidence type="ECO:0000313" key="3">
    <source>
        <dbReference type="Proteomes" id="UP000250583"/>
    </source>
</evidence>
<protein>
    <submittedName>
        <fullName evidence="2">Uncharacterized protein</fullName>
    </submittedName>
</protein>
<sequence>MMMPANFSVVAENEMTYVVGGGVIEAIGSVTAPIWTAANVKTFNTNLVTIIGNSYVSKLVGATLGVMFGGNWGGDGPMSSFFGDNGSLSGIVKYGIAGGSKELNGFNKFMQVVGLGAAVYQLGTNETKKYVKEVKFLGTTGKI</sequence>
<proteinExistence type="predicted"/>
<organism evidence="2 3">
    <name type="scientific">Faecalibacterium prausnitzii</name>
    <dbReference type="NCBI Taxonomy" id="853"/>
    <lineage>
        <taxon>Bacteria</taxon>
        <taxon>Bacillati</taxon>
        <taxon>Bacillota</taxon>
        <taxon>Clostridia</taxon>
        <taxon>Eubacteriales</taxon>
        <taxon>Oscillospiraceae</taxon>
        <taxon>Faecalibacterium</taxon>
    </lineage>
</organism>
<evidence type="ECO:0000313" key="4">
    <source>
        <dbReference type="Proteomes" id="UP000251634"/>
    </source>
</evidence>